<reference evidence="2" key="1">
    <citation type="submission" date="2022-04" db="EMBL/GenBank/DDBJ databases">
        <title>Halocatena sp. nov., isolated from a salt lake.</title>
        <authorList>
            <person name="Cui H.-L."/>
        </authorList>
    </citation>
    <scope>NUCLEOTIDE SEQUENCE</scope>
    <source>
        <strain evidence="2">AD-1</strain>
    </source>
</reference>
<dbReference type="RefSeq" id="WP_247993777.1">
    <property type="nucleotide sequence ID" value="NZ_CP096019.1"/>
</dbReference>
<dbReference type="EMBL" id="CP096019">
    <property type="protein sequence ID" value="UPM43107.1"/>
    <property type="molecule type" value="Genomic_DNA"/>
</dbReference>
<organism evidence="2 3">
    <name type="scientific">Halocatena salina</name>
    <dbReference type="NCBI Taxonomy" id="2934340"/>
    <lineage>
        <taxon>Archaea</taxon>
        <taxon>Methanobacteriati</taxon>
        <taxon>Methanobacteriota</taxon>
        <taxon>Stenosarchaea group</taxon>
        <taxon>Halobacteria</taxon>
        <taxon>Halobacteriales</taxon>
        <taxon>Natronomonadaceae</taxon>
        <taxon>Halocatena</taxon>
    </lineage>
</organism>
<evidence type="ECO:0000313" key="2">
    <source>
        <dbReference type="EMBL" id="UPM43107.1"/>
    </source>
</evidence>
<feature type="transmembrane region" description="Helical" evidence="1">
    <location>
        <begin position="29"/>
        <end position="50"/>
    </location>
</feature>
<keyword evidence="1" id="KW-0812">Transmembrane</keyword>
<evidence type="ECO:0000313" key="3">
    <source>
        <dbReference type="Proteomes" id="UP000831768"/>
    </source>
</evidence>
<dbReference type="PANTHER" id="PTHR35335">
    <property type="entry name" value="UPF0716 PROTEIN FXSA"/>
    <property type="match status" value="1"/>
</dbReference>
<keyword evidence="3" id="KW-1185">Reference proteome</keyword>
<dbReference type="KEGG" id="haad:MW046_01345"/>
<dbReference type="Pfam" id="PF04186">
    <property type="entry name" value="FxsA"/>
    <property type="match status" value="1"/>
</dbReference>
<keyword evidence="1" id="KW-1133">Transmembrane helix</keyword>
<dbReference type="PANTHER" id="PTHR35335:SF1">
    <property type="entry name" value="UPF0716 PROTEIN FXSA"/>
    <property type="match status" value="1"/>
</dbReference>
<protein>
    <submittedName>
        <fullName evidence="2">Membrane protein FxsA</fullName>
    </submittedName>
</protein>
<dbReference type="GO" id="GO:0016020">
    <property type="term" value="C:membrane"/>
    <property type="evidence" value="ECO:0007669"/>
    <property type="project" value="InterPro"/>
</dbReference>
<dbReference type="InterPro" id="IPR007313">
    <property type="entry name" value="FxsA"/>
</dbReference>
<dbReference type="GeneID" id="71926650"/>
<gene>
    <name evidence="2" type="primary">fxsA</name>
    <name evidence="2" type="ORF">MW046_01345</name>
</gene>
<dbReference type="NCBIfam" id="NF008528">
    <property type="entry name" value="PRK11463.1-2"/>
    <property type="match status" value="1"/>
</dbReference>
<sequence>MKRIIALLLLIPLADIVLLVGVAQLIGPVATVLLVVLTALIGMLLVRAEGRHTVRRINRKLSHGEIPDSELVDGALLIAAGAFFLTPGLVTDLCGLLLVIPPTRYPVRLLVQKYVITPYLDGKSDGFVTGTVYTGGFPNPNANASNEQTTTTYNLGEDEYSIDGDSKKD</sequence>
<keyword evidence="1" id="KW-0472">Membrane</keyword>
<dbReference type="Proteomes" id="UP000831768">
    <property type="component" value="Chromosome"/>
</dbReference>
<evidence type="ECO:0000256" key="1">
    <source>
        <dbReference type="SAM" id="Phobius"/>
    </source>
</evidence>
<proteinExistence type="predicted"/>
<dbReference type="AlphaFoldDB" id="A0A8U0A5C0"/>
<name>A0A8U0A5C0_9EURY</name>
<accession>A0A8U0A5C0</accession>